<organism evidence="5 6">
    <name type="scientific">Actinacidiphila glaucinigra</name>
    <dbReference type="NCBI Taxonomy" id="235986"/>
    <lineage>
        <taxon>Bacteria</taxon>
        <taxon>Bacillati</taxon>
        <taxon>Actinomycetota</taxon>
        <taxon>Actinomycetes</taxon>
        <taxon>Kitasatosporales</taxon>
        <taxon>Streptomycetaceae</taxon>
        <taxon>Actinacidiphila</taxon>
    </lineage>
</organism>
<evidence type="ECO:0000256" key="2">
    <source>
        <dbReference type="ARBA" id="ARBA00022840"/>
    </source>
</evidence>
<dbReference type="SUPFAM" id="SSF52540">
    <property type="entry name" value="P-loop containing nucleoside triphosphate hydrolases"/>
    <property type="match status" value="1"/>
</dbReference>
<dbReference type="GO" id="GO:0004016">
    <property type="term" value="F:adenylate cyclase activity"/>
    <property type="evidence" value="ECO:0007669"/>
    <property type="project" value="TreeGrafter"/>
</dbReference>
<sequence length="1029" mass="110385">MSAPTPAGPRVSPVFVGRQAELAELLRAAEAADDGDPQAVLVRGEAGVGKTRLVGELLRSLEARAAVAAVGGCVELGGDGLPFAPFSEALRVLWQRLPDEVRTASAGHEDLLARILPDPEGAASADQRDDDVTRLFELTTRVLERLAADRLVVLVVEDLHWADASTRNLLSYLFRTRRRGRLLLLGTYRSDDIDHRHPLRPLLAELGRLRSVRRVALPRFTRGEVGGQLAGILGTPPDPAVLDEVFARSDGNAFFVEELAAGGRDHPGTGLQDLHDLRDVLLPRLESLPETSQHILRTAAEGGAATGYALLREVTGLPEDELIEGLRAAVLAQVLVPEPGGSDYRFRHSLVRETVSETLLPGERALINRRYAKALEADPTLVPAVELSCRLARHWHAAQDSVKALRMSVTAAEEARHCYAYTEQLWHLERALQLWDRVPDEARAALPAPRCPQTYPSRNLAHQGPGQDESGPDSSGPTRLDLLATATVAALHGGNLDRALALTDSALEALPPENWPFRLHAAWFWTQRSRVVQGLNRGDGWHELETARKLTDGLTPTPVHADVLVHIANWSAVHRPGPANRAAADQAVRYAAAVGAEALELHARMTRCLLDAETDADGTGISELYEVRRRAEELGELGIAGRANQNLPSILEGMGHSEEAVAAADHGIALCRSLGLGDHEAWVHSNKAISLFSLGRWAESEAALDEAAAVARSHLPRWTFAARRAYHLLHRGDADGAARQLALADELRGTERLRTQLQVALSHCTMEIAAGQGRLADARAEFLRADAAGLTTGPVRWSLPLLRTAAAVEAEARGSASLDGPSPDVLAAIRRAAGRLDAVFPVWAGYERLLQAELGRAEGDDDPALWSRAVAAFATVDRPYESAAALHGEGRALLAGNQRRAAALDRLGRARRIATGLGAGLLLADVEAAMRRAGTDPAEEQDPTPPATAAAAASTATGGEPAPFGLTPRESEVLGLVAKGYSNRRISEELYISQKTTSTHVSNILAKLGASSRTEAAAMAHRHGLPPSP</sequence>
<reference evidence="5 6" key="1">
    <citation type="submission" date="2017-06" db="EMBL/GenBank/DDBJ databases">
        <authorList>
            <person name="Kim H.J."/>
            <person name="Triplett B.A."/>
        </authorList>
    </citation>
    <scope>NUCLEOTIDE SEQUENCE [LARGE SCALE GENOMIC DNA]</scope>
    <source>
        <strain evidence="5 6">CGMCC 4.1858</strain>
    </source>
</reference>
<dbReference type="SUPFAM" id="SSF48452">
    <property type="entry name" value="TPR-like"/>
    <property type="match status" value="1"/>
</dbReference>
<dbReference type="PRINTS" id="PR00038">
    <property type="entry name" value="HTHLUXR"/>
</dbReference>
<dbReference type="SMART" id="SM00421">
    <property type="entry name" value="HTH_LUXR"/>
    <property type="match status" value="1"/>
</dbReference>
<dbReference type="Gene3D" id="3.40.50.300">
    <property type="entry name" value="P-loop containing nucleotide triphosphate hydrolases"/>
    <property type="match status" value="1"/>
</dbReference>
<accession>A0A239GEZ8</accession>
<dbReference type="SUPFAM" id="SSF46894">
    <property type="entry name" value="C-terminal effector domain of the bipartite response regulators"/>
    <property type="match status" value="1"/>
</dbReference>
<evidence type="ECO:0000259" key="4">
    <source>
        <dbReference type="PROSITE" id="PS50043"/>
    </source>
</evidence>
<evidence type="ECO:0000256" key="3">
    <source>
        <dbReference type="SAM" id="MobiDB-lite"/>
    </source>
</evidence>
<gene>
    <name evidence="5" type="ORF">SAMN05216252_107373</name>
</gene>
<dbReference type="InterPro" id="IPR000792">
    <property type="entry name" value="Tscrpt_reg_LuxR_C"/>
</dbReference>
<dbReference type="InterPro" id="IPR011990">
    <property type="entry name" value="TPR-like_helical_dom_sf"/>
</dbReference>
<name>A0A239GEZ8_9ACTN</name>
<evidence type="ECO:0000313" key="6">
    <source>
        <dbReference type="Proteomes" id="UP000198280"/>
    </source>
</evidence>
<dbReference type="Gene3D" id="1.10.10.10">
    <property type="entry name" value="Winged helix-like DNA-binding domain superfamily/Winged helix DNA-binding domain"/>
    <property type="match status" value="1"/>
</dbReference>
<feature type="region of interest" description="Disordered" evidence="3">
    <location>
        <begin position="932"/>
        <end position="968"/>
    </location>
</feature>
<keyword evidence="6" id="KW-1185">Reference proteome</keyword>
<dbReference type="GO" id="GO:0003677">
    <property type="term" value="F:DNA binding"/>
    <property type="evidence" value="ECO:0007669"/>
    <property type="project" value="InterPro"/>
</dbReference>
<proteinExistence type="predicted"/>
<evidence type="ECO:0000313" key="5">
    <source>
        <dbReference type="EMBL" id="SNS67720.1"/>
    </source>
</evidence>
<dbReference type="Gene3D" id="1.25.40.10">
    <property type="entry name" value="Tetratricopeptide repeat domain"/>
    <property type="match status" value="1"/>
</dbReference>
<dbReference type="PANTHER" id="PTHR16305:SF35">
    <property type="entry name" value="TRANSCRIPTIONAL ACTIVATOR DOMAIN"/>
    <property type="match status" value="1"/>
</dbReference>
<dbReference type="Pfam" id="PF13191">
    <property type="entry name" value="AAA_16"/>
    <property type="match status" value="1"/>
</dbReference>
<dbReference type="GO" id="GO:0005737">
    <property type="term" value="C:cytoplasm"/>
    <property type="evidence" value="ECO:0007669"/>
    <property type="project" value="TreeGrafter"/>
</dbReference>
<dbReference type="PROSITE" id="PS50043">
    <property type="entry name" value="HTH_LUXR_2"/>
    <property type="match status" value="1"/>
</dbReference>
<dbReference type="Proteomes" id="UP000198280">
    <property type="component" value="Unassembled WGS sequence"/>
</dbReference>
<dbReference type="GO" id="GO:0005524">
    <property type="term" value="F:ATP binding"/>
    <property type="evidence" value="ECO:0007669"/>
    <property type="project" value="UniProtKB-KW"/>
</dbReference>
<dbReference type="InterPro" id="IPR041664">
    <property type="entry name" value="AAA_16"/>
</dbReference>
<feature type="domain" description="HTH luxR-type" evidence="4">
    <location>
        <begin position="959"/>
        <end position="1024"/>
    </location>
</feature>
<dbReference type="GO" id="GO:0006355">
    <property type="term" value="P:regulation of DNA-templated transcription"/>
    <property type="evidence" value="ECO:0007669"/>
    <property type="project" value="InterPro"/>
</dbReference>
<dbReference type="InterPro" id="IPR036388">
    <property type="entry name" value="WH-like_DNA-bd_sf"/>
</dbReference>
<feature type="region of interest" description="Disordered" evidence="3">
    <location>
        <begin position="447"/>
        <end position="479"/>
    </location>
</feature>
<dbReference type="InterPro" id="IPR027417">
    <property type="entry name" value="P-loop_NTPase"/>
</dbReference>
<evidence type="ECO:0000256" key="1">
    <source>
        <dbReference type="ARBA" id="ARBA00022741"/>
    </source>
</evidence>
<dbReference type="EMBL" id="FZOF01000007">
    <property type="protein sequence ID" value="SNS67720.1"/>
    <property type="molecule type" value="Genomic_DNA"/>
</dbReference>
<keyword evidence="1" id="KW-0547">Nucleotide-binding</keyword>
<keyword evidence="2" id="KW-0067">ATP-binding</keyword>
<protein>
    <submittedName>
        <fullName evidence="5">Regulatory protein, luxR family</fullName>
    </submittedName>
</protein>
<dbReference type="OrthoDB" id="5476461at2"/>
<dbReference type="InterPro" id="IPR016032">
    <property type="entry name" value="Sig_transdc_resp-reg_C-effctor"/>
</dbReference>
<dbReference type="RefSeq" id="WP_089224785.1">
    <property type="nucleotide sequence ID" value="NZ_FZOF01000007.1"/>
</dbReference>
<feature type="compositionally biased region" description="Low complexity" evidence="3">
    <location>
        <begin position="947"/>
        <end position="963"/>
    </location>
</feature>
<dbReference type="CDD" id="cd06170">
    <property type="entry name" value="LuxR_C_like"/>
    <property type="match status" value="1"/>
</dbReference>
<dbReference type="AlphaFoldDB" id="A0A239GEZ8"/>
<dbReference type="Pfam" id="PF00196">
    <property type="entry name" value="GerE"/>
    <property type="match status" value="1"/>
</dbReference>
<dbReference type="PANTHER" id="PTHR16305">
    <property type="entry name" value="TESTICULAR SOLUBLE ADENYLYL CYCLASE"/>
    <property type="match status" value="1"/>
</dbReference>